<keyword evidence="3" id="KW-1185">Reference proteome</keyword>
<proteinExistence type="predicted"/>
<sequence>MVGMLLTELAMKLKLGEISIDSRFQESVRPFGTSTIVATMTEKEQPSLYMIEPSGVYWGYRGCAVGKGKSVAKTEIEKLDLENMTVREAVNEITRIIYTCHDDVKDKEFELELSWICAESKYKHQFVPNELKSEAERLAKESSSDDEMED</sequence>
<dbReference type="GO" id="GO:0051603">
    <property type="term" value="P:proteolysis involved in protein catabolic process"/>
    <property type="evidence" value="ECO:0007669"/>
    <property type="project" value="InterPro"/>
</dbReference>
<dbReference type="Gene3D" id="3.60.20.10">
    <property type="entry name" value="Glutamine Phosphoribosylpyrophosphate, subunit 1, domain 1"/>
    <property type="match status" value="1"/>
</dbReference>
<dbReference type="PANTHER" id="PTHR11599">
    <property type="entry name" value="PROTEASOME SUBUNIT ALPHA/BETA"/>
    <property type="match status" value="1"/>
</dbReference>
<gene>
    <name evidence="2" type="ORF">G6F64_008854</name>
</gene>
<reference evidence="2" key="1">
    <citation type="journal article" date="2020" name="Microb. Genom.">
        <title>Genetic diversity of clinical and environmental Mucorales isolates obtained from an investigation of mucormycosis cases among solid organ transplant recipients.</title>
        <authorList>
            <person name="Nguyen M.H."/>
            <person name="Kaul D."/>
            <person name="Muto C."/>
            <person name="Cheng S.J."/>
            <person name="Richter R.A."/>
            <person name="Bruno V.M."/>
            <person name="Liu G."/>
            <person name="Beyhan S."/>
            <person name="Sundermann A.J."/>
            <person name="Mounaud S."/>
            <person name="Pasculle A.W."/>
            <person name="Nierman W.C."/>
            <person name="Driscoll E."/>
            <person name="Cumbie R."/>
            <person name="Clancy C.J."/>
            <person name="Dupont C.L."/>
        </authorList>
    </citation>
    <scope>NUCLEOTIDE SEQUENCE</scope>
    <source>
        <strain evidence="2">GL11</strain>
    </source>
</reference>
<evidence type="ECO:0000313" key="2">
    <source>
        <dbReference type="EMBL" id="KAG1304857.1"/>
    </source>
</evidence>
<dbReference type="AlphaFoldDB" id="A0A9P7BQ62"/>
<evidence type="ECO:0000313" key="3">
    <source>
        <dbReference type="Proteomes" id="UP000716291"/>
    </source>
</evidence>
<dbReference type="InterPro" id="IPR029055">
    <property type="entry name" value="Ntn_hydrolases_N"/>
</dbReference>
<evidence type="ECO:0000256" key="1">
    <source>
        <dbReference type="ARBA" id="ARBA00022942"/>
    </source>
</evidence>
<dbReference type="EMBL" id="JAANQT010001518">
    <property type="protein sequence ID" value="KAG1304857.1"/>
    <property type="molecule type" value="Genomic_DNA"/>
</dbReference>
<accession>A0A9P7BQ62</accession>
<dbReference type="InterPro" id="IPR050115">
    <property type="entry name" value="Proteasome_alpha"/>
</dbReference>
<name>A0A9P7BQ62_RHIOR</name>
<comment type="caution">
    <text evidence="2">The sequence shown here is derived from an EMBL/GenBank/DDBJ whole genome shotgun (WGS) entry which is preliminary data.</text>
</comment>
<dbReference type="Pfam" id="PF00227">
    <property type="entry name" value="Proteasome"/>
    <property type="match status" value="1"/>
</dbReference>
<protein>
    <submittedName>
        <fullName evidence="2">Uncharacterized protein</fullName>
    </submittedName>
</protein>
<organism evidence="2 3">
    <name type="scientific">Rhizopus oryzae</name>
    <name type="common">Mucormycosis agent</name>
    <name type="synonym">Rhizopus arrhizus var. delemar</name>
    <dbReference type="NCBI Taxonomy" id="64495"/>
    <lineage>
        <taxon>Eukaryota</taxon>
        <taxon>Fungi</taxon>
        <taxon>Fungi incertae sedis</taxon>
        <taxon>Mucoromycota</taxon>
        <taxon>Mucoromycotina</taxon>
        <taxon>Mucoromycetes</taxon>
        <taxon>Mucorales</taxon>
        <taxon>Mucorineae</taxon>
        <taxon>Rhizopodaceae</taxon>
        <taxon>Rhizopus</taxon>
    </lineage>
</organism>
<dbReference type="InterPro" id="IPR001353">
    <property type="entry name" value="Proteasome_sua/b"/>
</dbReference>
<dbReference type="GO" id="GO:0005839">
    <property type="term" value="C:proteasome core complex"/>
    <property type="evidence" value="ECO:0007669"/>
    <property type="project" value="InterPro"/>
</dbReference>
<keyword evidence="1" id="KW-0647">Proteasome</keyword>
<dbReference type="Proteomes" id="UP000716291">
    <property type="component" value="Unassembled WGS sequence"/>
</dbReference>
<dbReference type="SUPFAM" id="SSF56235">
    <property type="entry name" value="N-terminal nucleophile aminohydrolases (Ntn hydrolases)"/>
    <property type="match status" value="1"/>
</dbReference>